<protein>
    <recommendedName>
        <fullName evidence="3">Regulatory protein RecX</fullName>
    </recommendedName>
</protein>
<organism evidence="7 8">
    <name type="scientific">Aquimarina algicola</name>
    <dbReference type="NCBI Taxonomy" id="2589995"/>
    <lineage>
        <taxon>Bacteria</taxon>
        <taxon>Pseudomonadati</taxon>
        <taxon>Bacteroidota</taxon>
        <taxon>Flavobacteriia</taxon>
        <taxon>Flavobacteriales</taxon>
        <taxon>Flavobacteriaceae</taxon>
        <taxon>Aquimarina</taxon>
    </lineage>
</organism>
<dbReference type="InterPro" id="IPR053924">
    <property type="entry name" value="RecX_HTH_2nd"/>
</dbReference>
<keyword evidence="8" id="KW-1185">Reference proteome</keyword>
<gene>
    <name evidence="7" type="ORF">FHK87_08415</name>
</gene>
<evidence type="ECO:0000256" key="2">
    <source>
        <dbReference type="ARBA" id="ARBA00009695"/>
    </source>
</evidence>
<keyword evidence="4" id="KW-0963">Cytoplasm</keyword>
<dbReference type="InterPro" id="IPR053925">
    <property type="entry name" value="RecX_HTH_3rd"/>
</dbReference>
<evidence type="ECO:0000256" key="1">
    <source>
        <dbReference type="ARBA" id="ARBA00004496"/>
    </source>
</evidence>
<comment type="caution">
    <text evidence="7">The sequence shown here is derived from an EMBL/GenBank/DDBJ whole genome shotgun (WGS) entry which is preliminary data.</text>
</comment>
<dbReference type="PANTHER" id="PTHR33602:SF1">
    <property type="entry name" value="REGULATORY PROTEIN RECX FAMILY PROTEIN"/>
    <property type="match status" value="1"/>
</dbReference>
<dbReference type="Proteomes" id="UP000315540">
    <property type="component" value="Unassembled WGS sequence"/>
</dbReference>
<feature type="domain" description="RecX second three-helical" evidence="5">
    <location>
        <begin position="60"/>
        <end position="101"/>
    </location>
</feature>
<evidence type="ECO:0000259" key="6">
    <source>
        <dbReference type="Pfam" id="PF21981"/>
    </source>
</evidence>
<dbReference type="AlphaFoldDB" id="A0A504JGP2"/>
<dbReference type="Pfam" id="PF02631">
    <property type="entry name" value="RecX_HTH2"/>
    <property type="match status" value="1"/>
</dbReference>
<evidence type="ECO:0000256" key="4">
    <source>
        <dbReference type="ARBA" id="ARBA00022490"/>
    </source>
</evidence>
<sequence length="159" mass="19163">MQQKPPTSITVAEATSKMEHYCAYQERCHKDIVTKLNTMRLIPAAKEQIIIHLIEHNFLNEERFAKSFARGKFSIKKWGKQRIIRELKYRDISQYNLKEALKEISDTDYLNTFHELAEKKYHLLTETNLIKKRKKLTDYLLYRGWETHLVFEKVRELFE</sequence>
<evidence type="ECO:0000313" key="7">
    <source>
        <dbReference type="EMBL" id="TPN87595.1"/>
    </source>
</evidence>
<dbReference type="InterPro" id="IPR003783">
    <property type="entry name" value="Regulatory_RecX"/>
</dbReference>
<proteinExistence type="inferred from homology"/>
<evidence type="ECO:0000259" key="5">
    <source>
        <dbReference type="Pfam" id="PF02631"/>
    </source>
</evidence>
<comment type="similarity">
    <text evidence="2">Belongs to the RecX family.</text>
</comment>
<dbReference type="EMBL" id="VFWZ01000002">
    <property type="protein sequence ID" value="TPN87595.1"/>
    <property type="molecule type" value="Genomic_DNA"/>
</dbReference>
<dbReference type="OrthoDB" id="1523826at2"/>
<name>A0A504JGP2_9FLAO</name>
<dbReference type="Pfam" id="PF21981">
    <property type="entry name" value="RecX_HTH3"/>
    <property type="match status" value="1"/>
</dbReference>
<dbReference type="RefSeq" id="WP_140592236.1">
    <property type="nucleotide sequence ID" value="NZ_VFWZ01000002.1"/>
</dbReference>
<dbReference type="InterPro" id="IPR036388">
    <property type="entry name" value="WH-like_DNA-bd_sf"/>
</dbReference>
<reference evidence="7 8" key="1">
    <citation type="submission" date="2019-06" db="EMBL/GenBank/DDBJ databases">
        <authorList>
            <person name="Meng X."/>
        </authorList>
    </citation>
    <scope>NUCLEOTIDE SEQUENCE [LARGE SCALE GENOMIC DNA]</scope>
    <source>
        <strain evidence="7 8">M625</strain>
    </source>
</reference>
<dbReference type="Gene3D" id="1.10.10.10">
    <property type="entry name" value="Winged helix-like DNA-binding domain superfamily/Winged helix DNA-binding domain"/>
    <property type="match status" value="1"/>
</dbReference>
<accession>A0A504JGP2</accession>
<feature type="domain" description="RecX third three-helical" evidence="6">
    <location>
        <begin position="108"/>
        <end position="152"/>
    </location>
</feature>
<dbReference type="GO" id="GO:0006282">
    <property type="term" value="P:regulation of DNA repair"/>
    <property type="evidence" value="ECO:0007669"/>
    <property type="project" value="InterPro"/>
</dbReference>
<evidence type="ECO:0000313" key="8">
    <source>
        <dbReference type="Proteomes" id="UP000315540"/>
    </source>
</evidence>
<dbReference type="GO" id="GO:0005737">
    <property type="term" value="C:cytoplasm"/>
    <property type="evidence" value="ECO:0007669"/>
    <property type="project" value="UniProtKB-SubCell"/>
</dbReference>
<evidence type="ECO:0000256" key="3">
    <source>
        <dbReference type="ARBA" id="ARBA00018111"/>
    </source>
</evidence>
<dbReference type="PANTHER" id="PTHR33602">
    <property type="entry name" value="REGULATORY PROTEIN RECX FAMILY PROTEIN"/>
    <property type="match status" value="1"/>
</dbReference>
<comment type="subcellular location">
    <subcellularLocation>
        <location evidence="1">Cytoplasm</location>
    </subcellularLocation>
</comment>